<feature type="compositionally biased region" description="Polar residues" evidence="1">
    <location>
        <begin position="234"/>
        <end position="252"/>
    </location>
</feature>
<protein>
    <submittedName>
        <fullName evidence="3">Uncharacterized protein</fullName>
    </submittedName>
</protein>
<sequence>MSRERESKTFSSLNQRITNPLNNDNTNRNLPRYSKNSEQIYDSPPPEYSQPHVPPTKEPTFTTKSVWTATTVPTASAGDSPVGAVPARANLYGKKPITGYISGHPSTPPTESQKSVNSSKNNQRIKSLFKEYESETNRIGEVTQSCKNPQSTNIKEWKEIKYASGDNRTTTEQRTTNLLNITKTSGPNPSLDTKTCQCPTGERNTNEASDTLKSLPSALSDTSSSSGDDLPDPTNATTTKSNIPGQLSTECTSKFYFSREDESKEPGRRNCIFKNTSTRQEEARIDDREPLSGWWKRDMLPKRESCKPERSINSLIGIFEQSIGFPLPSTFKNNSTNVSATNKTNEQSATTSISRTNEKEWDDKDGPTRDTISTTKTRWNDIWKQKAAPKRVLRDSIPTKLSTIYLEENNREEEEIIVKLK</sequence>
<proteinExistence type="predicted"/>
<evidence type="ECO:0000313" key="2">
    <source>
        <dbReference type="Proteomes" id="UP000038045"/>
    </source>
</evidence>
<dbReference type="AlphaFoldDB" id="A0A0N5A2Q1"/>
<organism evidence="2 3">
    <name type="scientific">Parastrongyloides trichosuri</name>
    <name type="common">Possum-specific nematode worm</name>
    <dbReference type="NCBI Taxonomy" id="131310"/>
    <lineage>
        <taxon>Eukaryota</taxon>
        <taxon>Metazoa</taxon>
        <taxon>Ecdysozoa</taxon>
        <taxon>Nematoda</taxon>
        <taxon>Chromadorea</taxon>
        <taxon>Rhabditida</taxon>
        <taxon>Tylenchina</taxon>
        <taxon>Panagrolaimomorpha</taxon>
        <taxon>Strongyloidoidea</taxon>
        <taxon>Strongyloididae</taxon>
        <taxon>Parastrongyloides</taxon>
    </lineage>
</organism>
<dbReference type="Proteomes" id="UP000038045">
    <property type="component" value="Unplaced"/>
</dbReference>
<feature type="region of interest" description="Disordered" evidence="1">
    <location>
        <begin position="182"/>
        <end position="285"/>
    </location>
</feature>
<evidence type="ECO:0000313" key="3">
    <source>
        <dbReference type="WBParaSite" id="PTRK_0001591700.1"/>
    </source>
</evidence>
<feature type="region of interest" description="Disordered" evidence="1">
    <location>
        <begin position="99"/>
        <end position="122"/>
    </location>
</feature>
<feature type="compositionally biased region" description="Polar residues" evidence="1">
    <location>
        <begin position="182"/>
        <end position="212"/>
    </location>
</feature>
<dbReference type="WBParaSite" id="PTRK_0001591700.1">
    <property type="protein sequence ID" value="PTRK_0001591700.1"/>
    <property type="gene ID" value="PTRK_0001591700"/>
</dbReference>
<feature type="compositionally biased region" description="Pro residues" evidence="1">
    <location>
        <begin position="43"/>
        <end position="57"/>
    </location>
</feature>
<name>A0A0N5A2Q1_PARTI</name>
<feature type="compositionally biased region" description="Basic and acidic residues" evidence="1">
    <location>
        <begin position="257"/>
        <end position="268"/>
    </location>
</feature>
<feature type="compositionally biased region" description="Low complexity" evidence="1">
    <location>
        <begin position="112"/>
        <end position="122"/>
    </location>
</feature>
<feature type="compositionally biased region" description="Basic and acidic residues" evidence="1">
    <location>
        <begin position="356"/>
        <end position="368"/>
    </location>
</feature>
<feature type="compositionally biased region" description="Polar residues" evidence="1">
    <location>
        <begin position="336"/>
        <end position="355"/>
    </location>
</feature>
<feature type="region of interest" description="Disordered" evidence="1">
    <location>
        <begin position="336"/>
        <end position="373"/>
    </location>
</feature>
<feature type="compositionally biased region" description="Low complexity" evidence="1">
    <location>
        <begin position="214"/>
        <end position="228"/>
    </location>
</feature>
<evidence type="ECO:0000256" key="1">
    <source>
        <dbReference type="SAM" id="MobiDB-lite"/>
    </source>
</evidence>
<reference evidence="3" key="1">
    <citation type="submission" date="2017-02" db="UniProtKB">
        <authorList>
            <consortium name="WormBaseParasite"/>
        </authorList>
    </citation>
    <scope>IDENTIFICATION</scope>
</reference>
<feature type="region of interest" description="Disordered" evidence="1">
    <location>
        <begin position="1"/>
        <end position="62"/>
    </location>
</feature>
<keyword evidence="2" id="KW-1185">Reference proteome</keyword>
<feature type="compositionally biased region" description="Low complexity" evidence="1">
    <location>
        <begin position="18"/>
        <end position="32"/>
    </location>
</feature>
<accession>A0A0N5A2Q1</accession>